<dbReference type="InterPro" id="IPR052173">
    <property type="entry name" value="Beta-lactam_resp_regulator"/>
</dbReference>
<feature type="transmembrane region" description="Helical" evidence="1">
    <location>
        <begin position="266"/>
        <end position="283"/>
    </location>
</feature>
<sequence>MTLLSYSLQAGLGLALTYLFYRVCLVRLTFYKANRLYLSTAILLCLLAPLMDTSGLWPQKVERFTVYVQGNPGPEMPVAAAPTAAPSHHLPLLEYVLFAGMVLMVLRLSIQVISLTRLRFKAVPAGERGRIRLFLLPYPLAPFSFGHSIFFHPSAQTSADFHRIVDHETAHIEQRHTLDILLSQVLLVLQWWNPFAWLMDRSIRQNLEFLADQAVLDNGADPKQYQYLLLKVSGVGVPVLSNPFNFSPLYNRIAMMNKRRSGTKQGARFLFALPLLLLLLIAASRHRVPKTGDDHTYRLYAFVVDGATLKPLADADVKDDVSGLSTKTGADGFFRLTFPVPPGKTDTMKFHVVVSKDGYDHFQDKFQVPLANLGINPKFNSDLQLIGLAGSGPDRRSFSNSHMAMPSEEEALHNEGSPSREEIFDKLIQRQKQQREVEAVFAASPDQIYFVISNQTYVVMHGGWASQEGTVHTILVDGKIRMTGEELNKTYKRNQLSGYCSTLPASKAKEKYGIDEDIFVVGLNK</sequence>
<protein>
    <submittedName>
        <fullName evidence="3">BlaR1 peptidase M56</fullName>
    </submittedName>
</protein>
<dbReference type="PANTHER" id="PTHR34978">
    <property type="entry name" value="POSSIBLE SENSOR-TRANSDUCER PROTEIN BLAR"/>
    <property type="match status" value="1"/>
</dbReference>
<dbReference type="AlphaFoldDB" id="A0A4R8DF61"/>
<dbReference type="CDD" id="cd07341">
    <property type="entry name" value="M56_BlaR1_MecR1_like"/>
    <property type="match status" value="1"/>
</dbReference>
<proteinExistence type="predicted"/>
<name>A0A4R8DF61_9BACT</name>
<evidence type="ECO:0000313" key="3">
    <source>
        <dbReference type="EMBL" id="TDW96057.1"/>
    </source>
</evidence>
<dbReference type="Proteomes" id="UP000294498">
    <property type="component" value="Unassembled WGS sequence"/>
</dbReference>
<keyword evidence="1" id="KW-1133">Transmembrane helix</keyword>
<evidence type="ECO:0000313" key="4">
    <source>
        <dbReference type="Proteomes" id="UP000294498"/>
    </source>
</evidence>
<gene>
    <name evidence="3" type="ORF">EDB95_3879</name>
</gene>
<feature type="domain" description="Peptidase M56" evidence="2">
    <location>
        <begin position="159"/>
        <end position="255"/>
    </location>
</feature>
<comment type="caution">
    <text evidence="3">The sequence shown here is derived from an EMBL/GenBank/DDBJ whole genome shotgun (WGS) entry which is preliminary data.</text>
</comment>
<reference evidence="3 4" key="1">
    <citation type="submission" date="2019-03" db="EMBL/GenBank/DDBJ databases">
        <title>Genomic Encyclopedia of Type Strains, Phase IV (KMG-IV): sequencing the most valuable type-strain genomes for metagenomic binning, comparative biology and taxonomic classification.</title>
        <authorList>
            <person name="Goeker M."/>
        </authorList>
    </citation>
    <scope>NUCLEOTIDE SEQUENCE [LARGE SCALE GENOMIC DNA]</scope>
    <source>
        <strain evidence="3 4">DSM 100059</strain>
    </source>
</reference>
<organism evidence="3 4">
    <name type="scientific">Dinghuibacter silviterrae</name>
    <dbReference type="NCBI Taxonomy" id="1539049"/>
    <lineage>
        <taxon>Bacteria</taxon>
        <taxon>Pseudomonadati</taxon>
        <taxon>Bacteroidota</taxon>
        <taxon>Chitinophagia</taxon>
        <taxon>Chitinophagales</taxon>
        <taxon>Chitinophagaceae</taxon>
        <taxon>Dinghuibacter</taxon>
    </lineage>
</organism>
<dbReference type="OrthoDB" id="649093at2"/>
<keyword evidence="1" id="KW-0812">Transmembrane</keyword>
<feature type="transmembrane region" description="Helical" evidence="1">
    <location>
        <begin position="6"/>
        <end position="24"/>
    </location>
</feature>
<keyword evidence="4" id="KW-1185">Reference proteome</keyword>
<dbReference type="EMBL" id="SODV01000002">
    <property type="protein sequence ID" value="TDW96057.1"/>
    <property type="molecule type" value="Genomic_DNA"/>
</dbReference>
<dbReference type="PANTHER" id="PTHR34978:SF3">
    <property type="entry name" value="SLR0241 PROTEIN"/>
    <property type="match status" value="1"/>
</dbReference>
<feature type="transmembrane region" description="Helical" evidence="1">
    <location>
        <begin position="36"/>
        <end position="57"/>
    </location>
</feature>
<dbReference type="Pfam" id="PF05569">
    <property type="entry name" value="Peptidase_M56"/>
    <property type="match status" value="1"/>
</dbReference>
<evidence type="ECO:0000259" key="2">
    <source>
        <dbReference type="Pfam" id="PF05569"/>
    </source>
</evidence>
<accession>A0A4R8DF61</accession>
<dbReference type="RefSeq" id="WP_133995987.1">
    <property type="nucleotide sequence ID" value="NZ_SODV01000002.1"/>
</dbReference>
<keyword evidence="1" id="KW-0472">Membrane</keyword>
<dbReference type="Gene3D" id="2.60.40.1120">
    <property type="entry name" value="Carboxypeptidase-like, regulatory domain"/>
    <property type="match status" value="1"/>
</dbReference>
<dbReference type="InterPro" id="IPR008756">
    <property type="entry name" value="Peptidase_M56"/>
</dbReference>
<feature type="transmembrane region" description="Helical" evidence="1">
    <location>
        <begin position="92"/>
        <end position="110"/>
    </location>
</feature>
<evidence type="ECO:0000256" key="1">
    <source>
        <dbReference type="SAM" id="Phobius"/>
    </source>
</evidence>